<evidence type="ECO:0000313" key="4">
    <source>
        <dbReference type="Proteomes" id="UP001480595"/>
    </source>
</evidence>
<dbReference type="RefSeq" id="XP_066722810.1">
    <property type="nucleotide sequence ID" value="XM_066852178.1"/>
</dbReference>
<dbReference type="Proteomes" id="UP001480595">
    <property type="component" value="Unassembled WGS sequence"/>
</dbReference>
<accession>A0ABR1X7F2</accession>
<dbReference type="SUPFAM" id="SSF50685">
    <property type="entry name" value="Barwin-like endoglucanases"/>
    <property type="match status" value="1"/>
</dbReference>
<evidence type="ECO:0000256" key="2">
    <source>
        <dbReference type="SAM" id="SignalP"/>
    </source>
</evidence>
<dbReference type="GeneID" id="92085241"/>
<sequence length="121" mass="12387">MAGLAFISILFSTLVAIVTAYSGDMTYNRYNGNVGACGKAINNGDMTVAVAPSFFTTANSNLDPVCGKVVTITYNGKTTTAKAEDKCAGCATADIDVTSALFTDLAGSTGPGRVNVQWSGI</sequence>
<keyword evidence="4" id="KW-1185">Reference proteome</keyword>
<reference evidence="3 4" key="1">
    <citation type="submission" date="2023-01" db="EMBL/GenBank/DDBJ databases">
        <title>Analysis of 21 Apiospora genomes using comparative genomics revels a genus with tremendous synthesis potential of carbohydrate active enzymes and secondary metabolites.</title>
        <authorList>
            <person name="Sorensen T."/>
        </authorList>
    </citation>
    <scope>NUCLEOTIDE SEQUENCE [LARGE SCALE GENOMIC DNA]</scope>
    <source>
        <strain evidence="3 4">CBS 135458</strain>
    </source>
</reference>
<dbReference type="InterPro" id="IPR036908">
    <property type="entry name" value="RlpA-like_sf"/>
</dbReference>
<dbReference type="PANTHER" id="PTHR31836:SF28">
    <property type="entry name" value="SRCR DOMAIN-CONTAINING PROTEIN-RELATED"/>
    <property type="match status" value="1"/>
</dbReference>
<comment type="caution">
    <text evidence="3">The sequence shown here is derived from an EMBL/GenBank/DDBJ whole genome shotgun (WGS) entry which is preliminary data.</text>
</comment>
<feature type="signal peptide" evidence="2">
    <location>
        <begin position="1"/>
        <end position="20"/>
    </location>
</feature>
<dbReference type="Gene3D" id="2.40.40.10">
    <property type="entry name" value="RlpA-like domain"/>
    <property type="match status" value="1"/>
</dbReference>
<feature type="chain" id="PRO_5045085653" evidence="2">
    <location>
        <begin position="21"/>
        <end position="121"/>
    </location>
</feature>
<gene>
    <name evidence="3" type="ORF">PG994_000769</name>
</gene>
<evidence type="ECO:0000313" key="3">
    <source>
        <dbReference type="EMBL" id="KAK8091264.1"/>
    </source>
</evidence>
<dbReference type="PANTHER" id="PTHR31836">
    <property type="match status" value="1"/>
</dbReference>
<keyword evidence="1 2" id="KW-0732">Signal</keyword>
<dbReference type="InterPro" id="IPR051477">
    <property type="entry name" value="Expansin_CellWall"/>
</dbReference>
<organism evidence="3 4">
    <name type="scientific">Apiospora phragmitis</name>
    <dbReference type="NCBI Taxonomy" id="2905665"/>
    <lineage>
        <taxon>Eukaryota</taxon>
        <taxon>Fungi</taxon>
        <taxon>Dikarya</taxon>
        <taxon>Ascomycota</taxon>
        <taxon>Pezizomycotina</taxon>
        <taxon>Sordariomycetes</taxon>
        <taxon>Xylariomycetidae</taxon>
        <taxon>Amphisphaeriales</taxon>
        <taxon>Apiosporaceae</taxon>
        <taxon>Apiospora</taxon>
    </lineage>
</organism>
<proteinExistence type="predicted"/>
<dbReference type="EMBL" id="JAQQWL010000001">
    <property type="protein sequence ID" value="KAK8091264.1"/>
    <property type="molecule type" value="Genomic_DNA"/>
</dbReference>
<name>A0ABR1X7F2_9PEZI</name>
<evidence type="ECO:0000256" key="1">
    <source>
        <dbReference type="ARBA" id="ARBA00022729"/>
    </source>
</evidence>
<protein>
    <submittedName>
        <fullName evidence="3">RlpA-like double-psi beta-barrel-protein domain-containing protein-containing protein</fullName>
    </submittedName>
</protein>